<evidence type="ECO:0000256" key="1">
    <source>
        <dbReference type="SAM" id="MobiDB-lite"/>
    </source>
</evidence>
<reference evidence="2 3" key="1">
    <citation type="submission" date="2019-04" db="EMBL/GenBank/DDBJ databases">
        <title>Chromosome genome assembly for Takifugu flavidus.</title>
        <authorList>
            <person name="Xiao S."/>
        </authorList>
    </citation>
    <scope>NUCLEOTIDE SEQUENCE [LARGE SCALE GENOMIC DNA]</scope>
    <source>
        <strain evidence="2">HTHZ2018</strain>
        <tissue evidence="2">Muscle</tissue>
    </source>
</reference>
<proteinExistence type="predicted"/>
<name>A0A5C6PCN3_9TELE</name>
<comment type="caution">
    <text evidence="2">The sequence shown here is derived from an EMBL/GenBank/DDBJ whole genome shotgun (WGS) entry which is preliminary data.</text>
</comment>
<dbReference type="Proteomes" id="UP000324091">
    <property type="component" value="Chromosome 12"/>
</dbReference>
<gene>
    <name evidence="2" type="ORF">D4764_12G0009440</name>
</gene>
<feature type="region of interest" description="Disordered" evidence="1">
    <location>
        <begin position="1"/>
        <end position="39"/>
    </location>
</feature>
<sequence length="169" mass="18729">MEKESHLGKSTGCTGGRVQGGRRRRRRGRERSPAPAPCERSKCSFHLQQELRQHQTDFQHTDWSFGGIDIKDQTASSRSSLRLHVQLFCPCCCTTPQHTSSLSFGDLRSPQRGCEGCSATCRQTLHHIVNCASKLLSLKNILHTRLNQRAITPTLHSSTSASCLQGEGS</sequence>
<protein>
    <submittedName>
        <fullName evidence="2">Uncharacterized protein</fullName>
    </submittedName>
</protein>
<evidence type="ECO:0000313" key="2">
    <source>
        <dbReference type="EMBL" id="TWW77554.1"/>
    </source>
</evidence>
<dbReference type="AlphaFoldDB" id="A0A5C6PCN3"/>
<evidence type="ECO:0000313" key="3">
    <source>
        <dbReference type="Proteomes" id="UP000324091"/>
    </source>
</evidence>
<accession>A0A5C6PCN3</accession>
<feature type="compositionally biased region" description="Basic residues" evidence="1">
    <location>
        <begin position="20"/>
        <end position="29"/>
    </location>
</feature>
<keyword evidence="3" id="KW-1185">Reference proteome</keyword>
<organism evidence="2 3">
    <name type="scientific">Takifugu flavidus</name>
    <name type="common">sansaifugu</name>
    <dbReference type="NCBI Taxonomy" id="433684"/>
    <lineage>
        <taxon>Eukaryota</taxon>
        <taxon>Metazoa</taxon>
        <taxon>Chordata</taxon>
        <taxon>Craniata</taxon>
        <taxon>Vertebrata</taxon>
        <taxon>Euteleostomi</taxon>
        <taxon>Actinopterygii</taxon>
        <taxon>Neopterygii</taxon>
        <taxon>Teleostei</taxon>
        <taxon>Neoteleostei</taxon>
        <taxon>Acanthomorphata</taxon>
        <taxon>Eupercaria</taxon>
        <taxon>Tetraodontiformes</taxon>
        <taxon>Tetradontoidea</taxon>
        <taxon>Tetraodontidae</taxon>
        <taxon>Takifugu</taxon>
    </lineage>
</organism>
<dbReference type="EMBL" id="RHFK02000004">
    <property type="protein sequence ID" value="TWW77554.1"/>
    <property type="molecule type" value="Genomic_DNA"/>
</dbReference>